<evidence type="ECO:0000313" key="9">
    <source>
        <dbReference type="Proteomes" id="UP000238348"/>
    </source>
</evidence>
<feature type="transmembrane region" description="Helical" evidence="6">
    <location>
        <begin position="148"/>
        <end position="169"/>
    </location>
</feature>
<dbReference type="OrthoDB" id="9792218at2"/>
<dbReference type="InterPro" id="IPR006685">
    <property type="entry name" value="MscS_channel_2nd"/>
</dbReference>
<evidence type="ECO:0000313" key="8">
    <source>
        <dbReference type="EMBL" id="AUX44831.1"/>
    </source>
</evidence>
<dbReference type="Proteomes" id="UP000238348">
    <property type="component" value="Chromosome"/>
</dbReference>
<dbReference type="InterPro" id="IPR023408">
    <property type="entry name" value="MscS_beta-dom_sf"/>
</dbReference>
<reference evidence="8 9" key="1">
    <citation type="submission" date="2015-09" db="EMBL/GenBank/DDBJ databases">
        <title>Sorangium comparison.</title>
        <authorList>
            <person name="Zaburannyi N."/>
            <person name="Bunk B."/>
            <person name="Overmann J."/>
            <person name="Mueller R."/>
        </authorList>
    </citation>
    <scope>NUCLEOTIDE SEQUENCE [LARGE SCALE GENOMIC DNA]</scope>
    <source>
        <strain evidence="8 9">So ce26</strain>
    </source>
</reference>
<evidence type="ECO:0000256" key="4">
    <source>
        <dbReference type="ARBA" id="ARBA00023136"/>
    </source>
</evidence>
<dbReference type="EMBL" id="CP012673">
    <property type="protein sequence ID" value="AUX44831.1"/>
    <property type="molecule type" value="Genomic_DNA"/>
</dbReference>
<dbReference type="GO" id="GO:0008381">
    <property type="term" value="F:mechanosensitive monoatomic ion channel activity"/>
    <property type="evidence" value="ECO:0007669"/>
    <property type="project" value="UniProtKB-ARBA"/>
</dbReference>
<evidence type="ECO:0000256" key="5">
    <source>
        <dbReference type="SAM" id="MobiDB-lite"/>
    </source>
</evidence>
<keyword evidence="4 6" id="KW-0472">Membrane</keyword>
<dbReference type="PANTHER" id="PTHR30566">
    <property type="entry name" value="YNAI-RELATED MECHANOSENSITIVE ION CHANNEL"/>
    <property type="match status" value="1"/>
</dbReference>
<dbReference type="GO" id="GO:0016020">
    <property type="term" value="C:membrane"/>
    <property type="evidence" value="ECO:0007669"/>
    <property type="project" value="UniProtKB-SubCell"/>
</dbReference>
<evidence type="ECO:0000256" key="6">
    <source>
        <dbReference type="SAM" id="Phobius"/>
    </source>
</evidence>
<feature type="transmembrane region" description="Helical" evidence="6">
    <location>
        <begin position="20"/>
        <end position="44"/>
    </location>
</feature>
<sequence>MQHYPVESFLARLGMPTSGVWQWFLVAASIPVGLGLARLVGALFRSVGSAIVRRTSTPWDEKTLDASIGPLTLCLGVVLTATLARLTRLGHELVKDVAPLLSALFISGVAWFLMRVVGILSDVLDARALRHLAEGSESSRGLRTQARVLSRVARVIIVVVTGALVLLNFESVRNVGVSLLASAGIAGVVLGLAAQKPVGAILSGLHILFTRVVDLGDKVVVDGEFGTVEEIRLTHVVLKLWDERRLILPTSRLLDQSFENWTKGGSEKLGTVEIYVDYRTPVDAVRQRFESILPNSELWDGRVKAVQVTKVTERTIEVRLLVSASDSGKLFDLRCWLREEMLRWVRELEAGVYLPQERFTRALPVAESDERRGPASGRGPRRTGAIDGVADVAR</sequence>
<dbReference type="InterPro" id="IPR010920">
    <property type="entry name" value="LSM_dom_sf"/>
</dbReference>
<dbReference type="Gene3D" id="2.30.30.60">
    <property type="match status" value="1"/>
</dbReference>
<feature type="transmembrane region" description="Helical" evidence="6">
    <location>
        <begin position="98"/>
        <end position="120"/>
    </location>
</feature>
<dbReference type="SUPFAM" id="SSF50182">
    <property type="entry name" value="Sm-like ribonucleoproteins"/>
    <property type="match status" value="1"/>
</dbReference>
<feature type="compositionally biased region" description="Low complexity" evidence="5">
    <location>
        <begin position="374"/>
        <end position="385"/>
    </location>
</feature>
<gene>
    <name evidence="8" type="ORF">SOCE26_063000</name>
</gene>
<feature type="region of interest" description="Disordered" evidence="5">
    <location>
        <begin position="365"/>
        <end position="394"/>
    </location>
</feature>
<dbReference type="PANTHER" id="PTHR30566:SF25">
    <property type="entry name" value="INNER MEMBRANE PROTEIN"/>
    <property type="match status" value="1"/>
</dbReference>
<dbReference type="AlphaFoldDB" id="A0A2L0EZV4"/>
<proteinExistence type="predicted"/>
<name>A0A2L0EZV4_SORCE</name>
<evidence type="ECO:0000256" key="3">
    <source>
        <dbReference type="ARBA" id="ARBA00022989"/>
    </source>
</evidence>
<organism evidence="8 9">
    <name type="scientific">Sorangium cellulosum</name>
    <name type="common">Polyangium cellulosum</name>
    <dbReference type="NCBI Taxonomy" id="56"/>
    <lineage>
        <taxon>Bacteria</taxon>
        <taxon>Pseudomonadati</taxon>
        <taxon>Myxococcota</taxon>
        <taxon>Polyangia</taxon>
        <taxon>Polyangiales</taxon>
        <taxon>Polyangiaceae</taxon>
        <taxon>Sorangium</taxon>
    </lineage>
</organism>
<evidence type="ECO:0000256" key="1">
    <source>
        <dbReference type="ARBA" id="ARBA00004370"/>
    </source>
</evidence>
<dbReference type="Gene3D" id="1.10.287.1260">
    <property type="match status" value="1"/>
</dbReference>
<dbReference type="RefSeq" id="WP_104983299.1">
    <property type="nucleotide sequence ID" value="NZ_CP012673.1"/>
</dbReference>
<accession>A0A2L0EZV4</accession>
<evidence type="ECO:0000256" key="2">
    <source>
        <dbReference type="ARBA" id="ARBA00022692"/>
    </source>
</evidence>
<comment type="subcellular location">
    <subcellularLocation>
        <location evidence="1">Membrane</location>
    </subcellularLocation>
</comment>
<keyword evidence="2 6" id="KW-0812">Transmembrane</keyword>
<feature type="transmembrane region" description="Helical" evidence="6">
    <location>
        <begin position="175"/>
        <end position="194"/>
    </location>
</feature>
<evidence type="ECO:0000259" key="7">
    <source>
        <dbReference type="Pfam" id="PF00924"/>
    </source>
</evidence>
<feature type="domain" description="Mechanosensitive ion channel MscS" evidence="7">
    <location>
        <begin position="198"/>
        <end position="263"/>
    </location>
</feature>
<keyword evidence="3 6" id="KW-1133">Transmembrane helix</keyword>
<protein>
    <recommendedName>
        <fullName evidence="7">Mechanosensitive ion channel MscS domain-containing protein</fullName>
    </recommendedName>
</protein>
<dbReference type="Pfam" id="PF00924">
    <property type="entry name" value="MS_channel_2nd"/>
    <property type="match status" value="1"/>
</dbReference>